<name>A0A2R6NIG9_9APHY</name>
<dbReference type="AlphaFoldDB" id="A0A2R6NIG9"/>
<dbReference type="Gene3D" id="3.90.180.10">
    <property type="entry name" value="Medium-chain alcohol dehydrogenases, catalytic domain"/>
    <property type="match status" value="1"/>
</dbReference>
<dbReference type="Pfam" id="PF00107">
    <property type="entry name" value="ADH_zinc_N"/>
    <property type="match status" value="1"/>
</dbReference>
<dbReference type="InterPro" id="IPR013149">
    <property type="entry name" value="ADH-like_C"/>
</dbReference>
<dbReference type="PROSITE" id="PS01162">
    <property type="entry name" value="QOR_ZETA_CRYSTAL"/>
    <property type="match status" value="1"/>
</dbReference>
<proteinExistence type="predicted"/>
<dbReference type="OrthoDB" id="10257049at2759"/>
<organism evidence="2 3">
    <name type="scientific">Hermanssonia centrifuga</name>
    <dbReference type="NCBI Taxonomy" id="98765"/>
    <lineage>
        <taxon>Eukaryota</taxon>
        <taxon>Fungi</taxon>
        <taxon>Dikarya</taxon>
        <taxon>Basidiomycota</taxon>
        <taxon>Agaricomycotina</taxon>
        <taxon>Agaricomycetes</taxon>
        <taxon>Polyporales</taxon>
        <taxon>Meruliaceae</taxon>
        <taxon>Hermanssonia</taxon>
    </lineage>
</organism>
<gene>
    <name evidence="2" type="ORF">PHLCEN_2v12366</name>
</gene>
<dbReference type="InterPro" id="IPR020843">
    <property type="entry name" value="ER"/>
</dbReference>
<comment type="caution">
    <text evidence="2">The sequence shown here is derived from an EMBL/GenBank/DDBJ whole genome shotgun (WGS) entry which is preliminary data.</text>
</comment>
<dbReference type="GO" id="GO:0016491">
    <property type="term" value="F:oxidoreductase activity"/>
    <property type="evidence" value="ECO:0007669"/>
    <property type="project" value="InterPro"/>
</dbReference>
<dbReference type="Proteomes" id="UP000186601">
    <property type="component" value="Unassembled WGS sequence"/>
</dbReference>
<feature type="domain" description="Enoyl reductase (ER)" evidence="1">
    <location>
        <begin position="8"/>
        <end position="211"/>
    </location>
</feature>
<dbReference type="PANTHER" id="PTHR43677:SF4">
    <property type="entry name" value="QUINONE OXIDOREDUCTASE-LIKE PROTEIN 2"/>
    <property type="match status" value="1"/>
</dbReference>
<keyword evidence="3" id="KW-1185">Reference proteome</keyword>
<evidence type="ECO:0000313" key="2">
    <source>
        <dbReference type="EMBL" id="PSR71762.1"/>
    </source>
</evidence>
<dbReference type="EMBL" id="MLYV02001244">
    <property type="protein sequence ID" value="PSR71762.1"/>
    <property type="molecule type" value="Genomic_DNA"/>
</dbReference>
<evidence type="ECO:0000313" key="3">
    <source>
        <dbReference type="Proteomes" id="UP000186601"/>
    </source>
</evidence>
<protein>
    <recommendedName>
        <fullName evidence="1">Enoyl reductase (ER) domain-containing protein</fullName>
    </recommendedName>
</protein>
<evidence type="ECO:0000259" key="1">
    <source>
        <dbReference type="SMART" id="SM00829"/>
    </source>
</evidence>
<dbReference type="GO" id="GO:0008270">
    <property type="term" value="F:zinc ion binding"/>
    <property type="evidence" value="ECO:0007669"/>
    <property type="project" value="InterPro"/>
</dbReference>
<dbReference type="STRING" id="98765.A0A2R6NIG9"/>
<reference evidence="2 3" key="1">
    <citation type="submission" date="2018-02" db="EMBL/GenBank/DDBJ databases">
        <title>Genome sequence of the basidiomycete white-rot fungus Phlebia centrifuga.</title>
        <authorList>
            <person name="Granchi Z."/>
            <person name="Peng M."/>
            <person name="de Vries R.P."/>
            <person name="Hilden K."/>
            <person name="Makela M.R."/>
            <person name="Grigoriev I."/>
            <person name="Riley R."/>
        </authorList>
    </citation>
    <scope>NUCLEOTIDE SEQUENCE [LARGE SCALE GENOMIC DNA]</scope>
    <source>
        <strain evidence="2 3">FBCC195</strain>
    </source>
</reference>
<dbReference type="SMART" id="SM00829">
    <property type="entry name" value="PKS_ER"/>
    <property type="match status" value="1"/>
</dbReference>
<dbReference type="PANTHER" id="PTHR43677">
    <property type="entry name" value="SHORT-CHAIN DEHYDROGENASE/REDUCTASE"/>
    <property type="match status" value="1"/>
</dbReference>
<dbReference type="SUPFAM" id="SSF51735">
    <property type="entry name" value="NAD(P)-binding Rossmann-fold domains"/>
    <property type="match status" value="1"/>
</dbReference>
<sequence length="224" mass="24272">MSYDQGAGLFVTWPTSYEALVGRAELKPGEWVLVTASAGGVGIAAVQLAKALGAKVIAAASTQEKLDVSKQYGGADFVVNYSNKDWQKEVLKITGGKGVNVIYDPVGMIKDCLKCIAWKGRAIVVGFAGGRIEQLPLNLVLLKNVSIVGIHWGAYAIKEPQHIPSVWKALIDLLSSGRVKPIVYSDVFPLEKLSDGLLAIEKRKTWGKAIVRIRQEDTKEKAKL</sequence>
<accession>A0A2R6NIG9</accession>
<dbReference type="InterPro" id="IPR051397">
    <property type="entry name" value="Zn-ADH-like_protein"/>
</dbReference>
<dbReference type="InterPro" id="IPR036291">
    <property type="entry name" value="NAD(P)-bd_dom_sf"/>
</dbReference>
<dbReference type="CDD" id="cd08241">
    <property type="entry name" value="QOR1"/>
    <property type="match status" value="1"/>
</dbReference>
<dbReference type="GO" id="GO:0005739">
    <property type="term" value="C:mitochondrion"/>
    <property type="evidence" value="ECO:0007669"/>
    <property type="project" value="TreeGrafter"/>
</dbReference>
<dbReference type="InterPro" id="IPR002364">
    <property type="entry name" value="Quin_OxRdtase/zeta-crystal_CS"/>
</dbReference>